<dbReference type="Proteomes" id="UP000053660">
    <property type="component" value="Unassembled WGS sequence"/>
</dbReference>
<accession>A0A0B1S814</accession>
<reference evidence="1 2" key="1">
    <citation type="submission" date="2014-03" db="EMBL/GenBank/DDBJ databases">
        <title>Draft genome of the hookworm Oesophagostomum dentatum.</title>
        <authorList>
            <person name="Mitreva M."/>
        </authorList>
    </citation>
    <scope>NUCLEOTIDE SEQUENCE [LARGE SCALE GENOMIC DNA]</scope>
    <source>
        <strain evidence="1 2">OD-Hann</strain>
    </source>
</reference>
<evidence type="ECO:0000313" key="2">
    <source>
        <dbReference type="Proteomes" id="UP000053660"/>
    </source>
</evidence>
<proteinExistence type="predicted"/>
<protein>
    <submittedName>
        <fullName evidence="1">Uncharacterized protein</fullName>
    </submittedName>
</protein>
<keyword evidence="2" id="KW-1185">Reference proteome</keyword>
<dbReference type="AlphaFoldDB" id="A0A0B1S814"/>
<gene>
    <name evidence="1" type="ORF">OESDEN_18856</name>
</gene>
<name>A0A0B1S814_OESDE</name>
<sequence>MVAGGVIVRIVCFIQDDSLFAKWISAQGDEGAQGTRGVLSRRANRIQLHEAGEELLQECRHGPGQHSRLLRGLLLLRNFS</sequence>
<evidence type="ECO:0000313" key="1">
    <source>
        <dbReference type="EMBL" id="KHJ81458.1"/>
    </source>
</evidence>
<dbReference type="EMBL" id="KN589535">
    <property type="protein sequence ID" value="KHJ81458.1"/>
    <property type="molecule type" value="Genomic_DNA"/>
</dbReference>
<organism evidence="1 2">
    <name type="scientific">Oesophagostomum dentatum</name>
    <name type="common">Nodular worm</name>
    <dbReference type="NCBI Taxonomy" id="61180"/>
    <lineage>
        <taxon>Eukaryota</taxon>
        <taxon>Metazoa</taxon>
        <taxon>Ecdysozoa</taxon>
        <taxon>Nematoda</taxon>
        <taxon>Chromadorea</taxon>
        <taxon>Rhabditida</taxon>
        <taxon>Rhabditina</taxon>
        <taxon>Rhabditomorpha</taxon>
        <taxon>Strongyloidea</taxon>
        <taxon>Strongylidae</taxon>
        <taxon>Oesophagostomum</taxon>
    </lineage>
</organism>